<keyword evidence="1" id="KW-0472">Membrane</keyword>
<feature type="transmembrane region" description="Helical" evidence="1">
    <location>
        <begin position="256"/>
        <end position="275"/>
    </location>
</feature>
<gene>
    <name evidence="2" type="ORF">AFUS01_LOCUS8152</name>
</gene>
<keyword evidence="3" id="KW-1185">Reference proteome</keyword>
<organism evidence="2 3">
    <name type="scientific">Allacma fusca</name>
    <dbReference type="NCBI Taxonomy" id="39272"/>
    <lineage>
        <taxon>Eukaryota</taxon>
        <taxon>Metazoa</taxon>
        <taxon>Ecdysozoa</taxon>
        <taxon>Arthropoda</taxon>
        <taxon>Hexapoda</taxon>
        <taxon>Collembola</taxon>
        <taxon>Symphypleona</taxon>
        <taxon>Sminthuridae</taxon>
        <taxon>Allacma</taxon>
    </lineage>
</organism>
<evidence type="ECO:0000313" key="2">
    <source>
        <dbReference type="EMBL" id="CAG7718783.1"/>
    </source>
</evidence>
<keyword evidence="1" id="KW-0812">Transmembrane</keyword>
<feature type="transmembrane region" description="Helical" evidence="1">
    <location>
        <begin position="177"/>
        <end position="193"/>
    </location>
</feature>
<dbReference type="EMBL" id="CAJVCH010055998">
    <property type="protein sequence ID" value="CAG7718783.1"/>
    <property type="molecule type" value="Genomic_DNA"/>
</dbReference>
<comment type="caution">
    <text evidence="2">The sequence shown here is derived from an EMBL/GenBank/DDBJ whole genome shotgun (WGS) entry which is preliminary data.</text>
</comment>
<protein>
    <submittedName>
        <fullName evidence="2">Uncharacterized protein</fullName>
    </submittedName>
</protein>
<dbReference type="Proteomes" id="UP000708208">
    <property type="component" value="Unassembled WGS sequence"/>
</dbReference>
<feature type="non-terminal residue" evidence="2">
    <location>
        <position position="1"/>
    </location>
</feature>
<evidence type="ECO:0000313" key="3">
    <source>
        <dbReference type="Proteomes" id="UP000708208"/>
    </source>
</evidence>
<proteinExistence type="predicted"/>
<feature type="transmembrane region" description="Helical" evidence="1">
    <location>
        <begin position="213"/>
        <end position="236"/>
    </location>
</feature>
<reference evidence="2" key="1">
    <citation type="submission" date="2021-06" db="EMBL/GenBank/DDBJ databases">
        <authorList>
            <person name="Hodson N. C."/>
            <person name="Mongue J. A."/>
            <person name="Jaron S. K."/>
        </authorList>
    </citation>
    <scope>NUCLEOTIDE SEQUENCE</scope>
</reference>
<dbReference type="AlphaFoldDB" id="A0A8J2JEK9"/>
<accession>A0A8J2JEK9</accession>
<feature type="transmembrane region" description="Helical" evidence="1">
    <location>
        <begin position="447"/>
        <end position="465"/>
    </location>
</feature>
<keyword evidence="1" id="KW-1133">Transmembrane helix</keyword>
<name>A0A8J2JEK9_9HEXA</name>
<sequence length="473" mass="54468">FNCDMCTSTLGVMSQLNLEVNYIEMKVSELARCLPETCLENARKAFDNFSYSDWDLVSRSDLIGSKSFTDNPFISQSPRTLQEIMSEFLIGIPTIRSIRLIYLPEIYLSTSGKDSFETTQEIRIPHFTSFNFITSDSLKSVKIGFRLYFIPFDAFIWGCTLSSILLMTLLVHRFGTMSQNLVLVAVSVLGNLVEQGSKALNTSKCKKSNTNMILVPIWLLSGIIISNGYKGVLNMVYVADNEIRTEWKYLHEMSNFTLYLPLDINYLSFIFNCYISRTNLCVKYCWSSGSDVFYGNTEFDVILTKNRSRHLTPQQFHCLNQNNFAESVQQKLTIEKTALVVYSHQLNFYWKEVEKVMRRKGLKFAHNGKTLNDPTLGQPHSIYASHSFLEKYDYAGKRAKIAVSSGLFLLWKKWHQIWNQRKFLDLRTKDSNEVVVRPLSLNSSFSLAFFALLWGLFICIIVFAAEITTRRML</sequence>
<evidence type="ECO:0000256" key="1">
    <source>
        <dbReference type="SAM" id="Phobius"/>
    </source>
</evidence>
<feature type="transmembrane region" description="Helical" evidence="1">
    <location>
        <begin position="147"/>
        <end position="171"/>
    </location>
</feature>